<sequence length="420" mass="46610">MNIKNTYIPISRNVPGVFYQPKTISAKAQVAVLVMHSDENYLNFPACTELSKRGYSVLCANVAKSQSSMEQKMLNVKSAIEYLQNRSDIKKILLLGHSGGATLMTAYQTIAENGVKSVQGTDKMIHISDAVNNMPAADGVILLDANWGNGPMTLFSLDPAVKTEGNGVNLDSRYDLYSSKNGFTTNGAHYSKEFKQQYLTAQRERYNKLVTDAENRVQAIEKGKGNYVDDEPFIVTAGAQMLFNNKLYPQDVSLLSHTKEKWTLLHADGSETTQVIHSVRLPLNLKSNTSSINGVLVTTAKNFLSRVGIRVTPDYNITEDGVTGIDWRSNITSPIGNIEGVHRPLLLMGMTGSWEYLASEAIYQHANNSKDKTLAFVEGATHMFTPNKQAEKTQGEFGDTMKTLFDYVDHWISQDGRFIR</sequence>
<comment type="caution">
    <text evidence="1">The sequence shown here is derived from an EMBL/GenBank/DDBJ whole genome shotgun (WGS) entry which is preliminary data.</text>
</comment>
<gene>
    <name evidence="1" type="ORF">F9817_01760</name>
</gene>
<dbReference type="GO" id="GO:0016787">
    <property type="term" value="F:hydrolase activity"/>
    <property type="evidence" value="ECO:0007669"/>
    <property type="project" value="UniProtKB-KW"/>
</dbReference>
<dbReference type="AlphaFoldDB" id="A0A7X4RT74"/>
<proteinExistence type="predicted"/>
<dbReference type="InterPro" id="IPR029058">
    <property type="entry name" value="AB_hydrolase_fold"/>
</dbReference>
<dbReference type="Gene3D" id="3.40.50.1820">
    <property type="entry name" value="alpha/beta hydrolase"/>
    <property type="match status" value="1"/>
</dbReference>
<dbReference type="SUPFAM" id="SSF53474">
    <property type="entry name" value="alpha/beta-Hydrolases"/>
    <property type="match status" value="1"/>
</dbReference>
<evidence type="ECO:0000313" key="2">
    <source>
        <dbReference type="Proteomes" id="UP000462621"/>
    </source>
</evidence>
<evidence type="ECO:0000313" key="1">
    <source>
        <dbReference type="EMBL" id="MZI91930.1"/>
    </source>
</evidence>
<dbReference type="Proteomes" id="UP000462621">
    <property type="component" value="Unassembled WGS sequence"/>
</dbReference>
<dbReference type="EMBL" id="WEKT01000002">
    <property type="protein sequence ID" value="MZI91930.1"/>
    <property type="molecule type" value="Genomic_DNA"/>
</dbReference>
<organism evidence="1 2">
    <name type="scientific">Vibrio eleionomae</name>
    <dbReference type="NCBI Taxonomy" id="2653505"/>
    <lineage>
        <taxon>Bacteria</taxon>
        <taxon>Pseudomonadati</taxon>
        <taxon>Pseudomonadota</taxon>
        <taxon>Gammaproteobacteria</taxon>
        <taxon>Vibrionales</taxon>
        <taxon>Vibrionaceae</taxon>
        <taxon>Vibrio</taxon>
    </lineage>
</organism>
<protein>
    <submittedName>
        <fullName evidence="1">Alpha/beta hydrolase</fullName>
    </submittedName>
</protein>
<keyword evidence="2" id="KW-1185">Reference proteome</keyword>
<name>A0A7X4RT74_9VIBR</name>
<reference evidence="1 2" key="1">
    <citation type="submission" date="2019-10" db="EMBL/GenBank/DDBJ databases">
        <title>Vibrio sp. nov. isolated from a shrimp pond.</title>
        <authorList>
            <person name="Gomez-Gil B."/>
            <person name="Enciso-Ibarra J."/>
            <person name="Enciso-Ibarra K."/>
            <person name="Bolan-Mejia C."/>
        </authorList>
    </citation>
    <scope>NUCLEOTIDE SEQUENCE [LARGE SCALE GENOMIC DNA]</scope>
    <source>
        <strain evidence="1 2">CAIM 722</strain>
    </source>
</reference>
<accession>A0A7X4RT74</accession>
<keyword evidence="1" id="KW-0378">Hydrolase</keyword>